<proteinExistence type="predicted"/>
<evidence type="ECO:0000313" key="3">
    <source>
        <dbReference type="Proteomes" id="UP000199440"/>
    </source>
</evidence>
<dbReference type="InterPro" id="IPR037524">
    <property type="entry name" value="PA14/GLEYA"/>
</dbReference>
<protein>
    <submittedName>
        <fullName evidence="2">Fn3 associated</fullName>
    </submittedName>
</protein>
<dbReference type="PANTHER" id="PTHR43752:SF2">
    <property type="entry name" value="BNR_ASP-BOX REPEAT FAMILY PROTEIN"/>
    <property type="match status" value="1"/>
</dbReference>
<dbReference type="Gene3D" id="3.90.182.10">
    <property type="entry name" value="Toxin - Anthrax Protective Antigen,domain 1"/>
    <property type="match status" value="1"/>
</dbReference>
<dbReference type="InterPro" id="IPR036278">
    <property type="entry name" value="Sialidase_sf"/>
</dbReference>
<dbReference type="Proteomes" id="UP000199440">
    <property type="component" value="Unassembled WGS sequence"/>
</dbReference>
<evidence type="ECO:0000313" key="2">
    <source>
        <dbReference type="EMBL" id="SDM70526.1"/>
    </source>
</evidence>
<accession>A0A1G9VEJ3</accession>
<dbReference type="PROSITE" id="PS51257">
    <property type="entry name" value="PROKAR_LIPOPROTEIN"/>
    <property type="match status" value="1"/>
</dbReference>
<dbReference type="Gene3D" id="2.120.10.10">
    <property type="match status" value="1"/>
</dbReference>
<dbReference type="PROSITE" id="PS51820">
    <property type="entry name" value="PA14"/>
    <property type="match status" value="1"/>
</dbReference>
<dbReference type="SMART" id="SM00758">
    <property type="entry name" value="PA14"/>
    <property type="match status" value="1"/>
</dbReference>
<dbReference type="InterPro" id="IPR026876">
    <property type="entry name" value="Fn3_assoc_repeat"/>
</dbReference>
<dbReference type="Pfam" id="PF07691">
    <property type="entry name" value="PA14"/>
    <property type="match status" value="1"/>
</dbReference>
<gene>
    <name evidence="2" type="ORF">SAMN04488514_11353</name>
</gene>
<sequence length="601" mass="67513">MNYTNKNYYFLFLIITLFLTSCKTDPQEDSGKEITLRLTPTSDNPRNSEGDFIRLKDGRILFVYTHFTGGAGDHAKAYLAGRYSSDGGKSWTPENVTILSNEGRMNVMSVSLLRLSDDSLALFYIRKNSETDCIPFMRISTDEAKTWSDPIRCMNDEGYHVVNNDRLVQLPNGRIIYPTSLHGEVESRMTANGKIYCYFSDDLGKNWSKSKEVPNPNNVVLQEPGIVELEDGRMMLFCRTDAGVQYFSYSEDQGETWSPIVAGNIKSPLSPASIERIPKTGDLLLVWNNNYENSRDGGYRTPYNLAISKDEGKSWEKIKAIESDPDGWYCYTAIEFMDDHVLLGHCAGDRKGGHGLATTQITRLSLDWIYQNATEEPKVASDQNGKIELASNDETTQIYYTLDGALPKQENGLLYNEPIDITKKTRLHMQAFSQGKTPSQIVAVEIGTDIFEEAQQLTEKPTPGLQYKYYNGEYSKAKGLEKKQEITSGVIPQFSIEDSQQAENFGFVFDGYINIPKDGLYTFFLESNDGSILFLNDDALIDNDGAHGNYEKKGSISLKTGMHKISLNYFQQGGGSKLTLSWQSDDFGKVEIPSNMLFHGS</sequence>
<dbReference type="Pfam" id="PF13088">
    <property type="entry name" value="BNR_2"/>
    <property type="match status" value="1"/>
</dbReference>
<dbReference type="AlphaFoldDB" id="A0A1G9VEJ3"/>
<dbReference type="Pfam" id="PF13287">
    <property type="entry name" value="Fn3_assoc"/>
    <property type="match status" value="1"/>
</dbReference>
<dbReference type="InterPro" id="IPR011658">
    <property type="entry name" value="PA14_dom"/>
</dbReference>
<dbReference type="PANTHER" id="PTHR43752">
    <property type="entry name" value="BNR/ASP-BOX REPEAT FAMILY PROTEIN"/>
    <property type="match status" value="1"/>
</dbReference>
<evidence type="ECO:0000259" key="1">
    <source>
        <dbReference type="PROSITE" id="PS51820"/>
    </source>
</evidence>
<name>A0A1G9VEJ3_9FLAO</name>
<dbReference type="CDD" id="cd15482">
    <property type="entry name" value="Sialidase_non-viral"/>
    <property type="match status" value="1"/>
</dbReference>
<feature type="domain" description="PA14" evidence="1">
    <location>
        <begin position="460"/>
        <end position="596"/>
    </location>
</feature>
<dbReference type="EMBL" id="FNGV01000013">
    <property type="protein sequence ID" value="SDM70526.1"/>
    <property type="molecule type" value="Genomic_DNA"/>
</dbReference>
<dbReference type="InterPro" id="IPR011040">
    <property type="entry name" value="Sialidase"/>
</dbReference>
<dbReference type="STRING" id="192904.SAMN04488514_11353"/>
<dbReference type="RefSeq" id="WP_089893675.1">
    <property type="nucleotide sequence ID" value="NZ_FNGV01000013.1"/>
</dbReference>
<organism evidence="2 3">
    <name type="scientific">Kriegella aquimaris</name>
    <dbReference type="NCBI Taxonomy" id="192904"/>
    <lineage>
        <taxon>Bacteria</taxon>
        <taxon>Pseudomonadati</taxon>
        <taxon>Bacteroidota</taxon>
        <taxon>Flavobacteriia</taxon>
        <taxon>Flavobacteriales</taxon>
        <taxon>Flavobacteriaceae</taxon>
        <taxon>Kriegella</taxon>
    </lineage>
</organism>
<dbReference type="SUPFAM" id="SSF56988">
    <property type="entry name" value="Anthrax protective antigen"/>
    <property type="match status" value="1"/>
</dbReference>
<reference evidence="2 3" key="1">
    <citation type="submission" date="2016-10" db="EMBL/GenBank/DDBJ databases">
        <authorList>
            <person name="de Groot N.N."/>
        </authorList>
    </citation>
    <scope>NUCLEOTIDE SEQUENCE [LARGE SCALE GENOMIC DNA]</scope>
    <source>
        <strain evidence="2 3">DSM 19886</strain>
    </source>
</reference>
<dbReference type="SUPFAM" id="SSF50939">
    <property type="entry name" value="Sialidases"/>
    <property type="match status" value="1"/>
</dbReference>
<keyword evidence="3" id="KW-1185">Reference proteome</keyword>
<dbReference type="OrthoDB" id="7294637at2"/>